<protein>
    <submittedName>
        <fullName evidence="2">Uncharacterized protein</fullName>
    </submittedName>
</protein>
<organism evidence="2 3">
    <name type="scientific">Colletotrichum gloeosporioides (strain Cg-14)</name>
    <name type="common">Anthracnose fungus</name>
    <name type="synonym">Glomerella cingulata</name>
    <dbReference type="NCBI Taxonomy" id="1237896"/>
    <lineage>
        <taxon>Eukaryota</taxon>
        <taxon>Fungi</taxon>
        <taxon>Dikarya</taxon>
        <taxon>Ascomycota</taxon>
        <taxon>Pezizomycotina</taxon>
        <taxon>Sordariomycetes</taxon>
        <taxon>Hypocreomycetidae</taxon>
        <taxon>Glomerellales</taxon>
        <taxon>Glomerellaceae</taxon>
        <taxon>Colletotrichum</taxon>
        <taxon>Colletotrichum gloeosporioides species complex</taxon>
    </lineage>
</organism>
<comment type="caution">
    <text evidence="2">The sequence shown here is derived from an EMBL/GenBank/DDBJ whole genome shotgun (WGS) entry which is preliminary data.</text>
</comment>
<gene>
    <name evidence="2" type="ORF">CGLO_10534</name>
</gene>
<feature type="region of interest" description="Disordered" evidence="1">
    <location>
        <begin position="1"/>
        <end position="20"/>
    </location>
</feature>
<sequence length="60" mass="6546">MISISHLALTSSRPDVKGPTQSRLVGLAGDHECHWDGLSLSVMKLENCQSQLAKQAQVWS</sequence>
<dbReference type="Proteomes" id="UP000015530">
    <property type="component" value="Unassembled WGS sequence"/>
</dbReference>
<accession>T0K3H3</accession>
<dbReference type="AlphaFoldDB" id="T0K3H3"/>
<evidence type="ECO:0000256" key="1">
    <source>
        <dbReference type="SAM" id="MobiDB-lite"/>
    </source>
</evidence>
<reference evidence="3" key="1">
    <citation type="journal article" date="2013" name="Mol. Plant Microbe Interact.">
        <title>Global aspects of pacC regulation of pathogenicity genes in Colletotrichum gloeosporioides as revealed by transcriptome analysis.</title>
        <authorList>
            <person name="Alkan N."/>
            <person name="Meng X."/>
            <person name="Friedlander G."/>
            <person name="Reuveni E."/>
            <person name="Sukno S."/>
            <person name="Sherman A."/>
            <person name="Thon M."/>
            <person name="Fluhr R."/>
            <person name="Prusky D."/>
        </authorList>
    </citation>
    <scope>NUCLEOTIDE SEQUENCE [LARGE SCALE GENOMIC DNA]</scope>
    <source>
        <strain evidence="3">Cg-14</strain>
    </source>
</reference>
<evidence type="ECO:0000313" key="3">
    <source>
        <dbReference type="Proteomes" id="UP000015530"/>
    </source>
</evidence>
<name>T0K3H3_COLGC</name>
<dbReference type="HOGENOM" id="CLU_2941579_0_0_1"/>
<dbReference type="EMBL" id="AMYD01002153">
    <property type="protein sequence ID" value="EQB50057.1"/>
    <property type="molecule type" value="Genomic_DNA"/>
</dbReference>
<feature type="compositionally biased region" description="Polar residues" evidence="1">
    <location>
        <begin position="8"/>
        <end position="20"/>
    </location>
</feature>
<proteinExistence type="predicted"/>
<evidence type="ECO:0000313" key="2">
    <source>
        <dbReference type="EMBL" id="EQB50057.1"/>
    </source>
</evidence>